<keyword evidence="2 4" id="KW-0479">Metal-binding</keyword>
<comment type="cofactor">
    <cofactor evidence="4">
        <name>Fe(2+)</name>
        <dbReference type="ChEBI" id="CHEBI:29033"/>
    </cofactor>
    <text evidence="4">Binds 1 Fe(2+) ion per subunit.</text>
</comment>
<feature type="binding site" evidence="4">
    <location>
        <position position="342"/>
    </location>
    <ligand>
        <name>Fe cation</name>
        <dbReference type="ChEBI" id="CHEBI:24875"/>
        <note>catalytic</note>
    </ligand>
</feature>
<feature type="binding site" evidence="4">
    <location>
        <position position="142"/>
    </location>
    <ligand>
        <name>Fe cation</name>
        <dbReference type="ChEBI" id="CHEBI:24875"/>
        <note>catalytic</note>
    </ligand>
</feature>
<keyword evidence="3 4" id="KW-0408">Iron</keyword>
<evidence type="ECO:0000256" key="1">
    <source>
        <dbReference type="ARBA" id="ARBA00006787"/>
    </source>
</evidence>
<dbReference type="PANTHER" id="PTHR10543:SF142">
    <property type="entry name" value="OS06G0162550 PROTEIN"/>
    <property type="match status" value="1"/>
</dbReference>
<comment type="similarity">
    <text evidence="1">Belongs to the carotenoid oxygenase family.</text>
</comment>
<organism evidence="5">
    <name type="scientific">Zooxanthella nutricula</name>
    <dbReference type="NCBI Taxonomy" id="1333877"/>
    <lineage>
        <taxon>Eukaryota</taxon>
        <taxon>Sar</taxon>
        <taxon>Alveolata</taxon>
        <taxon>Dinophyceae</taxon>
        <taxon>Peridiniales</taxon>
        <taxon>Peridiniales incertae sedis</taxon>
        <taxon>Zooxanthella</taxon>
    </lineage>
</organism>
<dbReference type="GO" id="GO:0010436">
    <property type="term" value="F:carotenoid dioxygenase activity"/>
    <property type="evidence" value="ECO:0007669"/>
    <property type="project" value="TreeGrafter"/>
</dbReference>
<evidence type="ECO:0008006" key="6">
    <source>
        <dbReference type="Google" id="ProtNLM"/>
    </source>
</evidence>
<evidence type="ECO:0000313" key="5">
    <source>
        <dbReference type="EMBL" id="CAD9636001.1"/>
    </source>
</evidence>
<accession>A0A7S2Q986</accession>
<feature type="binding site" evidence="4">
    <location>
        <position position="80"/>
    </location>
    <ligand>
        <name>Fe cation</name>
        <dbReference type="ChEBI" id="CHEBI:24875"/>
        <note>catalytic</note>
    </ligand>
</feature>
<dbReference type="InterPro" id="IPR004294">
    <property type="entry name" value="Carotenoid_Oase"/>
</dbReference>
<sequence length="348" mass="38547">MPVEVSLDTLERTGTYCFGREGELPTFTAHPKIDPVTGELIFAAYSSTGVTPVHMGVVGADGLMKHWAPIKSAKRKTLMHDCAITENYTLILDFPLTIDASRALSGGQLVGFEEEPSRIGIVPRYGDDAIRWFTFKPGYGFHTLNAFEDGDCIVLRACWGETMMLSPPWENGKWDREKHMGEYFREGSPSTLRLHEWRMNLEDGSCSERDLGQRDFVDFPVVSPKVVGRPHTYGYSARFDREPSVSAGVAISEALVKYTFAGGGADGRPAVQEHRYGRGVGGQEAVFVPRPGGAEEDDGWLVVFTYDEADDRSELRIIDARDFSGPPAARILMPQRVPYGFHGTFVPS</sequence>
<dbReference type="GO" id="GO:0009570">
    <property type="term" value="C:chloroplast stroma"/>
    <property type="evidence" value="ECO:0007669"/>
    <property type="project" value="TreeGrafter"/>
</dbReference>
<name>A0A7S2Q986_9DINO</name>
<dbReference type="EMBL" id="HBGW01084941">
    <property type="protein sequence ID" value="CAD9636001.1"/>
    <property type="molecule type" value="Transcribed_RNA"/>
</dbReference>
<evidence type="ECO:0000256" key="2">
    <source>
        <dbReference type="ARBA" id="ARBA00022723"/>
    </source>
</evidence>
<dbReference type="Pfam" id="PF03055">
    <property type="entry name" value="RPE65"/>
    <property type="match status" value="1"/>
</dbReference>
<dbReference type="GO" id="GO:0046872">
    <property type="term" value="F:metal ion binding"/>
    <property type="evidence" value="ECO:0007669"/>
    <property type="project" value="UniProtKB-KW"/>
</dbReference>
<dbReference type="GO" id="GO:0016121">
    <property type="term" value="P:carotene catabolic process"/>
    <property type="evidence" value="ECO:0007669"/>
    <property type="project" value="TreeGrafter"/>
</dbReference>
<evidence type="ECO:0000256" key="3">
    <source>
        <dbReference type="ARBA" id="ARBA00023004"/>
    </source>
</evidence>
<feature type="binding site" evidence="4">
    <location>
        <position position="30"/>
    </location>
    <ligand>
        <name>Fe cation</name>
        <dbReference type="ChEBI" id="CHEBI:24875"/>
        <note>catalytic</note>
    </ligand>
</feature>
<dbReference type="AlphaFoldDB" id="A0A7S2Q986"/>
<dbReference type="PANTHER" id="PTHR10543">
    <property type="entry name" value="BETA-CAROTENE DIOXYGENASE"/>
    <property type="match status" value="1"/>
</dbReference>
<gene>
    <name evidence="5" type="ORF">BRAN1462_LOCUS53823</name>
</gene>
<protein>
    <recommendedName>
        <fullName evidence="6">Dioxygenase</fullName>
    </recommendedName>
</protein>
<evidence type="ECO:0000256" key="4">
    <source>
        <dbReference type="PIRSR" id="PIRSR604294-1"/>
    </source>
</evidence>
<reference evidence="5" key="1">
    <citation type="submission" date="2021-01" db="EMBL/GenBank/DDBJ databases">
        <authorList>
            <person name="Corre E."/>
            <person name="Pelletier E."/>
            <person name="Niang G."/>
            <person name="Scheremetjew M."/>
            <person name="Finn R."/>
            <person name="Kale V."/>
            <person name="Holt S."/>
            <person name="Cochrane G."/>
            <person name="Meng A."/>
            <person name="Brown T."/>
            <person name="Cohen L."/>
        </authorList>
    </citation>
    <scope>NUCLEOTIDE SEQUENCE</scope>
    <source>
        <strain evidence="5">RCC3387</strain>
    </source>
</reference>
<proteinExistence type="inferred from homology"/>